<proteinExistence type="predicted"/>
<accession>A0A2G9UEK9</accession>
<reference evidence="3 4" key="1">
    <citation type="submission" date="2015-09" db="EMBL/GenBank/DDBJ databases">
        <title>Draft genome of the parasitic nematode Teladorsagia circumcincta isolate WARC Sus (inbred).</title>
        <authorList>
            <person name="Mitreva M."/>
        </authorList>
    </citation>
    <scope>NUCLEOTIDE SEQUENCE [LARGE SCALE GENOMIC DNA]</scope>
    <source>
        <strain evidence="3 4">S</strain>
    </source>
</reference>
<evidence type="ECO:0000259" key="2">
    <source>
        <dbReference type="Pfam" id="PF20302"/>
    </source>
</evidence>
<dbReference type="SUPFAM" id="SSF47769">
    <property type="entry name" value="SAM/Pointed domain"/>
    <property type="match status" value="1"/>
</dbReference>
<dbReference type="InterPro" id="IPR046873">
    <property type="entry name" value="HisK-N-like"/>
</dbReference>
<dbReference type="InterPro" id="IPR013761">
    <property type="entry name" value="SAM/pointed_sf"/>
</dbReference>
<evidence type="ECO:0000313" key="4">
    <source>
        <dbReference type="Proteomes" id="UP000230423"/>
    </source>
</evidence>
<organism evidence="3 4">
    <name type="scientific">Teladorsagia circumcincta</name>
    <name type="common">Brown stomach worm</name>
    <name type="synonym">Ostertagia circumcincta</name>
    <dbReference type="NCBI Taxonomy" id="45464"/>
    <lineage>
        <taxon>Eukaryota</taxon>
        <taxon>Metazoa</taxon>
        <taxon>Ecdysozoa</taxon>
        <taxon>Nematoda</taxon>
        <taxon>Chromadorea</taxon>
        <taxon>Rhabditida</taxon>
        <taxon>Rhabditina</taxon>
        <taxon>Rhabditomorpha</taxon>
        <taxon>Strongyloidea</taxon>
        <taxon>Trichostrongylidae</taxon>
        <taxon>Teladorsagia</taxon>
    </lineage>
</organism>
<protein>
    <recommendedName>
        <fullName evidence="2">MAP3K HisK-N-like globin domain-containing protein</fullName>
    </recommendedName>
</protein>
<keyword evidence="4" id="KW-1185">Reference proteome</keyword>
<sequence>MLRSTSHIGGIGVSDRGSVEMPTTPQSAVVEEKRLHLMIDNSPVPDGSISAGTSVSHPGFPLSQPSSPIMDDNTHPQLVPSPCTGTPRSGVLCPDNVVFSRFFMLKKDSERRHTLAQFMSDYSEQIIDTWMHGIIASMDSAEVVVTMHMLETLLDGMREFLLKKETKHIQDALDEIRCLLDYDTSKISQVNMAIFTFSDSIQPVLRRLDIKPHWMFALSNLIQSAVQTAISLLSPDVSAQLHVQDVTTSVGQRTSVSRESGQSELEIVDSSRPPSREEKREERKEYLNSIIDANDKLREKLIAAQEELKQHLISGIAQAQNMREMAATASSLVSTALTNGVTATWRGAPYRSTYPPTGFPPLSPRSGSLGSPTKNHKIIPNHMDAHISRATEELIAWLRTLEIDDRSIRLIVAEQYTKQDIFEFVTREELLALGVAGGATCRIWRVVSDARERARRAPVFLSPMRSRDDSLDDYHSSIADEMYTVAEMT</sequence>
<name>A0A2G9UEK9_TELCI</name>
<gene>
    <name evidence="3" type="ORF">TELCIR_10054</name>
</gene>
<feature type="domain" description="MAP3K HisK-N-like globin" evidence="2">
    <location>
        <begin position="103"/>
        <end position="236"/>
    </location>
</feature>
<feature type="compositionally biased region" description="Polar residues" evidence="1">
    <location>
        <begin position="250"/>
        <end position="263"/>
    </location>
</feature>
<evidence type="ECO:0000256" key="1">
    <source>
        <dbReference type="SAM" id="MobiDB-lite"/>
    </source>
</evidence>
<dbReference type="AlphaFoldDB" id="A0A2G9UEK9"/>
<evidence type="ECO:0000313" key="3">
    <source>
        <dbReference type="EMBL" id="PIO68172.1"/>
    </source>
</evidence>
<dbReference type="OrthoDB" id="275301at2759"/>
<feature type="region of interest" description="Disordered" evidence="1">
    <location>
        <begin position="250"/>
        <end position="282"/>
    </location>
</feature>
<dbReference type="Pfam" id="PF20302">
    <property type="entry name" value="HisK-N-like"/>
    <property type="match status" value="1"/>
</dbReference>
<dbReference type="EMBL" id="KZ347222">
    <property type="protein sequence ID" value="PIO68172.1"/>
    <property type="molecule type" value="Genomic_DNA"/>
</dbReference>
<dbReference type="Proteomes" id="UP000230423">
    <property type="component" value="Unassembled WGS sequence"/>
</dbReference>
<feature type="region of interest" description="Disordered" evidence="1">
    <location>
        <begin position="1"/>
        <end position="22"/>
    </location>
</feature>